<evidence type="ECO:0000259" key="9">
    <source>
        <dbReference type="PROSITE" id="PS50262"/>
    </source>
</evidence>
<dbReference type="Proteomes" id="UP001497497">
    <property type="component" value="Unassembled WGS sequence"/>
</dbReference>
<dbReference type="EMBL" id="CAXITT010000045">
    <property type="protein sequence ID" value="CAL1529236.1"/>
    <property type="molecule type" value="Genomic_DNA"/>
</dbReference>
<evidence type="ECO:0000313" key="10">
    <source>
        <dbReference type="EMBL" id="CAL1529236.1"/>
    </source>
</evidence>
<dbReference type="GO" id="GO:0008188">
    <property type="term" value="F:neuropeptide receptor activity"/>
    <property type="evidence" value="ECO:0007669"/>
    <property type="project" value="TreeGrafter"/>
</dbReference>
<accession>A0AAV2HB02</accession>
<dbReference type="InterPro" id="IPR017452">
    <property type="entry name" value="GPCR_Rhodpsn_7TM"/>
</dbReference>
<dbReference type="PRINTS" id="PR00237">
    <property type="entry name" value="GPCRRHODOPSN"/>
</dbReference>
<proteinExistence type="predicted"/>
<keyword evidence="7" id="KW-0807">Transducer</keyword>
<evidence type="ECO:0000256" key="1">
    <source>
        <dbReference type="ARBA" id="ARBA00004141"/>
    </source>
</evidence>
<dbReference type="PROSITE" id="PS50262">
    <property type="entry name" value="G_PROTEIN_RECEP_F1_2"/>
    <property type="match status" value="1"/>
</dbReference>
<dbReference type="PANTHER" id="PTHR24235:SF29">
    <property type="entry name" value="GH23382P"/>
    <property type="match status" value="1"/>
</dbReference>
<sequence length="87" mass="9431">MIIILIALNGTVFLLSLVGNVSVLCVIIKDRRFHSATYILVANLAAADVLMSVACHPLTLVTNLLNGKIKCQISNLLKDFGLRILVL</sequence>
<keyword evidence="5 8" id="KW-0472">Membrane</keyword>
<evidence type="ECO:0000256" key="2">
    <source>
        <dbReference type="ARBA" id="ARBA00022692"/>
    </source>
</evidence>
<feature type="domain" description="G-protein coupled receptors family 1 profile" evidence="9">
    <location>
        <begin position="19"/>
        <end position="87"/>
    </location>
</feature>
<protein>
    <recommendedName>
        <fullName evidence="9">G-protein coupled receptors family 1 profile domain-containing protein</fullName>
    </recommendedName>
</protein>
<dbReference type="Gene3D" id="1.20.1070.10">
    <property type="entry name" value="Rhodopsin 7-helix transmembrane proteins"/>
    <property type="match status" value="1"/>
</dbReference>
<feature type="transmembrane region" description="Helical" evidence="8">
    <location>
        <begin position="40"/>
        <end position="65"/>
    </location>
</feature>
<keyword evidence="6" id="KW-0675">Receptor</keyword>
<reference evidence="10 11" key="1">
    <citation type="submission" date="2024-04" db="EMBL/GenBank/DDBJ databases">
        <authorList>
            <consortium name="Genoscope - CEA"/>
            <person name="William W."/>
        </authorList>
    </citation>
    <scope>NUCLEOTIDE SEQUENCE [LARGE SCALE GENOMIC DNA]</scope>
</reference>
<dbReference type="SUPFAM" id="SSF81321">
    <property type="entry name" value="Family A G protein-coupled receptor-like"/>
    <property type="match status" value="1"/>
</dbReference>
<organism evidence="10 11">
    <name type="scientific">Lymnaea stagnalis</name>
    <name type="common">Great pond snail</name>
    <name type="synonym">Helix stagnalis</name>
    <dbReference type="NCBI Taxonomy" id="6523"/>
    <lineage>
        <taxon>Eukaryota</taxon>
        <taxon>Metazoa</taxon>
        <taxon>Spiralia</taxon>
        <taxon>Lophotrochozoa</taxon>
        <taxon>Mollusca</taxon>
        <taxon>Gastropoda</taxon>
        <taxon>Heterobranchia</taxon>
        <taxon>Euthyneura</taxon>
        <taxon>Panpulmonata</taxon>
        <taxon>Hygrophila</taxon>
        <taxon>Lymnaeoidea</taxon>
        <taxon>Lymnaeidae</taxon>
        <taxon>Lymnaea</taxon>
    </lineage>
</organism>
<comment type="subcellular location">
    <subcellularLocation>
        <location evidence="1">Membrane</location>
        <topology evidence="1">Multi-pass membrane protein</topology>
    </subcellularLocation>
</comment>
<dbReference type="GO" id="GO:0042923">
    <property type="term" value="F:neuropeptide binding"/>
    <property type="evidence" value="ECO:0007669"/>
    <property type="project" value="TreeGrafter"/>
</dbReference>
<dbReference type="InterPro" id="IPR000276">
    <property type="entry name" value="GPCR_Rhodpsn"/>
</dbReference>
<keyword evidence="11" id="KW-1185">Reference proteome</keyword>
<gene>
    <name evidence="10" type="ORF">GSLYS_00003391001</name>
</gene>
<keyword evidence="3 8" id="KW-1133">Transmembrane helix</keyword>
<dbReference type="AlphaFoldDB" id="A0AAV2HB02"/>
<evidence type="ECO:0000256" key="3">
    <source>
        <dbReference type="ARBA" id="ARBA00022989"/>
    </source>
</evidence>
<dbReference type="PANTHER" id="PTHR24235">
    <property type="entry name" value="NEUROPEPTIDE Y RECEPTOR"/>
    <property type="match status" value="1"/>
</dbReference>
<name>A0AAV2HB02_LYMST</name>
<evidence type="ECO:0000256" key="8">
    <source>
        <dbReference type="SAM" id="Phobius"/>
    </source>
</evidence>
<evidence type="ECO:0000256" key="6">
    <source>
        <dbReference type="ARBA" id="ARBA00023170"/>
    </source>
</evidence>
<evidence type="ECO:0000256" key="5">
    <source>
        <dbReference type="ARBA" id="ARBA00023136"/>
    </source>
</evidence>
<feature type="transmembrane region" description="Helical" evidence="8">
    <location>
        <begin position="6"/>
        <end position="28"/>
    </location>
</feature>
<evidence type="ECO:0000256" key="7">
    <source>
        <dbReference type="ARBA" id="ARBA00023224"/>
    </source>
</evidence>
<dbReference type="Pfam" id="PF00001">
    <property type="entry name" value="7tm_1"/>
    <property type="match status" value="1"/>
</dbReference>
<evidence type="ECO:0000256" key="4">
    <source>
        <dbReference type="ARBA" id="ARBA00023040"/>
    </source>
</evidence>
<keyword evidence="4" id="KW-0297">G-protein coupled receptor</keyword>
<dbReference type="GO" id="GO:0005886">
    <property type="term" value="C:plasma membrane"/>
    <property type="evidence" value="ECO:0007669"/>
    <property type="project" value="TreeGrafter"/>
</dbReference>
<comment type="caution">
    <text evidence="10">The sequence shown here is derived from an EMBL/GenBank/DDBJ whole genome shotgun (WGS) entry which is preliminary data.</text>
</comment>
<dbReference type="GO" id="GO:0043005">
    <property type="term" value="C:neuron projection"/>
    <property type="evidence" value="ECO:0007669"/>
    <property type="project" value="TreeGrafter"/>
</dbReference>
<keyword evidence="2 8" id="KW-0812">Transmembrane</keyword>
<evidence type="ECO:0000313" key="11">
    <source>
        <dbReference type="Proteomes" id="UP001497497"/>
    </source>
</evidence>